<evidence type="ECO:0000313" key="2">
    <source>
        <dbReference type="EMBL" id="GFD60831.1"/>
    </source>
</evidence>
<organism evidence="2">
    <name type="scientific">Tanacetum cinerariifolium</name>
    <name type="common">Dalmatian daisy</name>
    <name type="synonym">Chrysanthemum cinerariifolium</name>
    <dbReference type="NCBI Taxonomy" id="118510"/>
    <lineage>
        <taxon>Eukaryota</taxon>
        <taxon>Viridiplantae</taxon>
        <taxon>Streptophyta</taxon>
        <taxon>Embryophyta</taxon>
        <taxon>Tracheophyta</taxon>
        <taxon>Spermatophyta</taxon>
        <taxon>Magnoliopsida</taxon>
        <taxon>eudicotyledons</taxon>
        <taxon>Gunneridae</taxon>
        <taxon>Pentapetalae</taxon>
        <taxon>asterids</taxon>
        <taxon>campanulids</taxon>
        <taxon>Asterales</taxon>
        <taxon>Asteraceae</taxon>
        <taxon>Asteroideae</taxon>
        <taxon>Anthemideae</taxon>
        <taxon>Anthemidinae</taxon>
        <taxon>Tanacetum</taxon>
    </lineage>
</organism>
<dbReference type="EMBL" id="BKCJ011883212">
    <property type="protein sequence ID" value="GFD60831.1"/>
    <property type="molecule type" value="Genomic_DNA"/>
</dbReference>
<gene>
    <name evidence="2" type="ORF">Tci_932800</name>
</gene>
<feature type="compositionally biased region" description="Basic and acidic residues" evidence="1">
    <location>
        <begin position="43"/>
        <end position="52"/>
    </location>
</feature>
<evidence type="ECO:0000256" key="1">
    <source>
        <dbReference type="SAM" id="MobiDB-lite"/>
    </source>
</evidence>
<feature type="non-terminal residue" evidence="2">
    <location>
        <position position="1"/>
    </location>
</feature>
<feature type="non-terminal residue" evidence="2">
    <location>
        <position position="80"/>
    </location>
</feature>
<proteinExistence type="predicted"/>
<comment type="caution">
    <text evidence="2">The sequence shown here is derived from an EMBL/GenBank/DDBJ whole genome shotgun (WGS) entry which is preliminary data.</text>
</comment>
<sequence>FSRQITALRGPRSPADDAGTTPESGASGPRPRKAGCLLHPSRQRADRAHRESWPPVLPARRLSAHPAVPRAFAWDTSRQS</sequence>
<dbReference type="AlphaFoldDB" id="A0A699XV49"/>
<accession>A0A699XV49</accession>
<feature type="region of interest" description="Disordered" evidence="1">
    <location>
        <begin position="1"/>
        <end position="80"/>
    </location>
</feature>
<name>A0A699XV49_TANCI</name>
<reference evidence="2" key="1">
    <citation type="journal article" date="2019" name="Sci. Rep.">
        <title>Draft genome of Tanacetum cinerariifolium, the natural source of mosquito coil.</title>
        <authorList>
            <person name="Yamashiro T."/>
            <person name="Shiraishi A."/>
            <person name="Satake H."/>
            <person name="Nakayama K."/>
        </authorList>
    </citation>
    <scope>NUCLEOTIDE SEQUENCE</scope>
</reference>
<protein>
    <submittedName>
        <fullName evidence="2">Uncharacterized protein</fullName>
    </submittedName>
</protein>